<evidence type="ECO:0000256" key="1">
    <source>
        <dbReference type="ARBA" id="ARBA00022574"/>
    </source>
</evidence>
<dbReference type="PANTHER" id="PTHR19857">
    <property type="entry name" value="MITOCHONDRIAL DIVISION PROTEIN 1-RELATED"/>
    <property type="match status" value="1"/>
</dbReference>
<dbReference type="EMBL" id="JPWJ01000001">
    <property type="protein sequence ID" value="RCK53163.1"/>
    <property type="molecule type" value="Genomic_DNA"/>
</dbReference>
<keyword evidence="2" id="KW-0677">Repeat</keyword>
<sequence length="424" mass="46409">MRENRFVLSDAEDKELDAIDRERLALALDLKVFGKAFDDPRPVAGFGFASQSHGSYVIYRDGSGNLFSDTGTETSFESMVKRLEGVFPAGPEAKHIIGTHPRGTMMVLDTGNPEKHIVLRPQTSTFNQVHVYDIATIADLPYVAMATEGGQLELWDMNSGDRIEVRELADVQPRRILDGSSLDRIVFGTNEGEVREWNKVGDSTTLYRHVGPVLDLQYVAARDILVSSAKDGTLIIYDRVAQAVLDEIEFETVAYRVHVSPDGTHVIAIPSLGIPYVINLETMEGLELSANSGADIVDGQFIGDGNLFIARQGADRLYIWDVRHGAAIAEIQPQLGGGLLDFAVSEETGLLMVATTENTVEYWDLKSGSYISTPIKSEKEIAGISVSDDGKRALVALNNGQMVDWQIDRDISGAYVLNDDNLSG</sequence>
<dbReference type="Gene3D" id="2.130.10.10">
    <property type="entry name" value="YVTN repeat-like/Quinoprotein amine dehydrogenase"/>
    <property type="match status" value="2"/>
</dbReference>
<dbReference type="SMART" id="SM00320">
    <property type="entry name" value="WD40"/>
    <property type="match status" value="3"/>
</dbReference>
<name>A0A367XHL8_9PROT</name>
<dbReference type="InterPro" id="IPR036322">
    <property type="entry name" value="WD40_repeat_dom_sf"/>
</dbReference>
<dbReference type="PANTHER" id="PTHR19857:SF21">
    <property type="entry name" value="ANAPHASE-PROMOTING COMPLEX SUBUNIT 4 WD40 DOMAIN-CONTAINING PROTEIN"/>
    <property type="match status" value="1"/>
</dbReference>
<gene>
    <name evidence="3" type="ORF">TH44_02880</name>
</gene>
<dbReference type="InterPro" id="IPR015943">
    <property type="entry name" value="WD40/YVTN_repeat-like_dom_sf"/>
</dbReference>
<dbReference type="SUPFAM" id="SSF50978">
    <property type="entry name" value="WD40 repeat-like"/>
    <property type="match status" value="1"/>
</dbReference>
<comment type="caution">
    <text evidence="3">The sequence shown here is derived from an EMBL/GenBank/DDBJ whole genome shotgun (WGS) entry which is preliminary data.</text>
</comment>
<evidence type="ECO:0000313" key="4">
    <source>
        <dbReference type="Proteomes" id="UP000252266"/>
    </source>
</evidence>
<dbReference type="InterPro" id="IPR001680">
    <property type="entry name" value="WD40_rpt"/>
</dbReference>
<evidence type="ECO:0000313" key="3">
    <source>
        <dbReference type="EMBL" id="RCK53163.1"/>
    </source>
</evidence>
<dbReference type="Proteomes" id="UP000252266">
    <property type="component" value="Unassembled WGS sequence"/>
</dbReference>
<evidence type="ECO:0000256" key="2">
    <source>
        <dbReference type="ARBA" id="ARBA00022737"/>
    </source>
</evidence>
<accession>A0A367XHL8</accession>
<dbReference type="AlphaFoldDB" id="A0A367XHL8"/>
<organism evidence="3 4">
    <name type="scientific">Thalassospira xiamenensis</name>
    <dbReference type="NCBI Taxonomy" id="220697"/>
    <lineage>
        <taxon>Bacteria</taxon>
        <taxon>Pseudomonadati</taxon>
        <taxon>Pseudomonadota</taxon>
        <taxon>Alphaproteobacteria</taxon>
        <taxon>Rhodospirillales</taxon>
        <taxon>Thalassospiraceae</taxon>
        <taxon>Thalassospira</taxon>
    </lineage>
</organism>
<proteinExistence type="predicted"/>
<keyword evidence="1" id="KW-0853">WD repeat</keyword>
<reference evidence="3 4" key="1">
    <citation type="submission" date="2014-07" db="EMBL/GenBank/DDBJ databases">
        <title>Draft genome sequence of Thalassospira xiamenensis IB13.</title>
        <authorList>
            <person name="Lai Q."/>
            <person name="Shao Z."/>
        </authorList>
    </citation>
    <scope>NUCLEOTIDE SEQUENCE [LARGE SCALE GENOMIC DNA]</scope>
    <source>
        <strain evidence="3 4">IB13</strain>
    </source>
</reference>
<protein>
    <submittedName>
        <fullName evidence="3">Uncharacterized protein</fullName>
    </submittedName>
</protein>
<dbReference type="InterPro" id="IPR051179">
    <property type="entry name" value="WD_repeat_multifunction"/>
</dbReference>